<dbReference type="PANTHER" id="PTHR11727">
    <property type="entry name" value="DIMETHYLADENOSINE TRANSFERASE"/>
    <property type="match status" value="1"/>
</dbReference>
<evidence type="ECO:0000256" key="5">
    <source>
        <dbReference type="ARBA" id="ARBA00022691"/>
    </source>
</evidence>
<evidence type="ECO:0000256" key="3">
    <source>
        <dbReference type="ARBA" id="ARBA00022603"/>
    </source>
</evidence>
<accession>A0A6A7C3Y1</accession>
<protein>
    <recommendedName>
        <fullName evidence="2">Mitochondrial transcription factor 1</fullName>
    </recommendedName>
</protein>
<organism evidence="8 9">
    <name type="scientific">Piedraia hortae CBS 480.64</name>
    <dbReference type="NCBI Taxonomy" id="1314780"/>
    <lineage>
        <taxon>Eukaryota</taxon>
        <taxon>Fungi</taxon>
        <taxon>Dikarya</taxon>
        <taxon>Ascomycota</taxon>
        <taxon>Pezizomycotina</taxon>
        <taxon>Dothideomycetes</taxon>
        <taxon>Dothideomycetidae</taxon>
        <taxon>Capnodiales</taxon>
        <taxon>Piedraiaceae</taxon>
        <taxon>Piedraia</taxon>
    </lineage>
</organism>
<name>A0A6A7C3Y1_9PEZI</name>
<evidence type="ECO:0000256" key="6">
    <source>
        <dbReference type="ARBA" id="ARBA00022884"/>
    </source>
</evidence>
<dbReference type="GO" id="GO:0006391">
    <property type="term" value="P:transcription initiation at mitochondrial promoter"/>
    <property type="evidence" value="ECO:0007669"/>
    <property type="project" value="TreeGrafter"/>
</dbReference>
<keyword evidence="6" id="KW-0694">RNA-binding</keyword>
<dbReference type="GO" id="GO:0032259">
    <property type="term" value="P:methylation"/>
    <property type="evidence" value="ECO:0007669"/>
    <property type="project" value="UniProtKB-KW"/>
</dbReference>
<sequence length="620" mass="70005">MSGSAKHFASSVIDKKYAVTKKLAEAFKIPIKTWDQARVRKGWELGAGVEVVSKKLCDDIIQYLSPSLKEYKGCTIIDVHPGACVWSQQLHEYLKPTRHLLMEPDEHYYKPFIEPLLKKPRSKYRHTKLSGADWFELWNNHRKVYADDKLAPVPALPAGDPKLKEPNKKVLMVANLARYYQVHKRSNYTPFDALFMQEMIESSLFNELIHQGGLVRMLFWVSENSRKSKLFPVGEHWRTATLAQLSVAATINEVAGTASAYNPDAGWNTDKRGHRRIIPSLTAVSLQNIHHSGERLGMQLPKGRKYLDHADLKTTPKEIISPLTSLYTTPTQLQHEISNSQSRLEVLKSTILNLTSLKREAILLKKKTLEKTLVYPQSQWIVHDIATSRSRTLILCIDMSLRIIKLEASYKHLTETHPNEPTLSDLKSSILTLNQSLNNLISTQATHLQNQFSNLISAQLSIFSTPPIQPLDARTYLPIKSNPKEFWPPGEMMLVDVIPKPVELSVPQLSDARNAARVASVLTCAMFLNSRHSVVFALERLAPNASRDLVDKVPSLTDPRVGGRLDPQCVMVRQLTPQMVEDLTKAWIEWPFRPSLVDVELAAQGGSSAGEEGEEEEEEE</sequence>
<dbReference type="PANTHER" id="PTHR11727:SF17">
    <property type="entry name" value="DIMETHYLADENOSINE TRANSFERASE 1, MITOCHONDRIAL"/>
    <property type="match status" value="1"/>
</dbReference>
<evidence type="ECO:0000256" key="1">
    <source>
        <dbReference type="ARBA" id="ARBA00004173"/>
    </source>
</evidence>
<evidence type="ECO:0000256" key="4">
    <source>
        <dbReference type="ARBA" id="ARBA00022679"/>
    </source>
</evidence>
<evidence type="ECO:0000256" key="2">
    <source>
        <dbReference type="ARBA" id="ARBA00013836"/>
    </source>
</evidence>
<dbReference type="InterPro" id="IPR029063">
    <property type="entry name" value="SAM-dependent_MTases_sf"/>
</dbReference>
<dbReference type="EMBL" id="MU005967">
    <property type="protein sequence ID" value="KAF2862174.1"/>
    <property type="molecule type" value="Genomic_DNA"/>
</dbReference>
<dbReference type="GO" id="GO:0003723">
    <property type="term" value="F:RNA binding"/>
    <property type="evidence" value="ECO:0007669"/>
    <property type="project" value="UniProtKB-KW"/>
</dbReference>
<keyword evidence="5" id="KW-0949">S-adenosyl-L-methionine</keyword>
<dbReference type="GO" id="GO:0034246">
    <property type="term" value="F:mitochondrial transcription factor activity"/>
    <property type="evidence" value="ECO:0007669"/>
    <property type="project" value="TreeGrafter"/>
</dbReference>
<keyword evidence="3" id="KW-0489">Methyltransferase</keyword>
<keyword evidence="9" id="KW-1185">Reference proteome</keyword>
<comment type="subcellular location">
    <subcellularLocation>
        <location evidence="1">Mitochondrion</location>
    </subcellularLocation>
</comment>
<dbReference type="InterPro" id="IPR023165">
    <property type="entry name" value="rRNA_Ade_diMease-like_C"/>
</dbReference>
<reference evidence="8" key="1">
    <citation type="journal article" date="2020" name="Stud. Mycol.">
        <title>101 Dothideomycetes genomes: a test case for predicting lifestyles and emergence of pathogens.</title>
        <authorList>
            <person name="Haridas S."/>
            <person name="Albert R."/>
            <person name="Binder M."/>
            <person name="Bloem J."/>
            <person name="Labutti K."/>
            <person name="Salamov A."/>
            <person name="Andreopoulos B."/>
            <person name="Baker S."/>
            <person name="Barry K."/>
            <person name="Bills G."/>
            <person name="Bluhm B."/>
            <person name="Cannon C."/>
            <person name="Castanera R."/>
            <person name="Culley D."/>
            <person name="Daum C."/>
            <person name="Ezra D."/>
            <person name="Gonzalez J."/>
            <person name="Henrissat B."/>
            <person name="Kuo A."/>
            <person name="Liang C."/>
            <person name="Lipzen A."/>
            <person name="Lutzoni F."/>
            <person name="Magnuson J."/>
            <person name="Mondo S."/>
            <person name="Nolan M."/>
            <person name="Ohm R."/>
            <person name="Pangilinan J."/>
            <person name="Park H.-J."/>
            <person name="Ramirez L."/>
            <person name="Alfaro M."/>
            <person name="Sun H."/>
            <person name="Tritt A."/>
            <person name="Yoshinaga Y."/>
            <person name="Zwiers L.-H."/>
            <person name="Turgeon B."/>
            <person name="Goodwin S."/>
            <person name="Spatafora J."/>
            <person name="Crous P."/>
            <person name="Grigoriev I."/>
        </authorList>
    </citation>
    <scope>NUCLEOTIDE SEQUENCE</scope>
    <source>
        <strain evidence="8">CBS 480.64</strain>
    </source>
</reference>
<evidence type="ECO:0000256" key="7">
    <source>
        <dbReference type="ARBA" id="ARBA00024915"/>
    </source>
</evidence>
<comment type="function">
    <text evidence="7">Mitochondrial transcription factor that confers selective promoter recognition on the core subunit of the yeast mitochondrial RNA polymerase. Interacts with DNA in a non-specific manner.</text>
</comment>
<evidence type="ECO:0000313" key="8">
    <source>
        <dbReference type="EMBL" id="KAF2862174.1"/>
    </source>
</evidence>
<keyword evidence="4" id="KW-0808">Transferase</keyword>
<dbReference type="Proteomes" id="UP000799421">
    <property type="component" value="Unassembled WGS sequence"/>
</dbReference>
<gene>
    <name evidence="8" type="ORF">K470DRAFT_256154</name>
</gene>
<dbReference type="OrthoDB" id="16079at2759"/>
<dbReference type="GO" id="GO:0005759">
    <property type="term" value="C:mitochondrial matrix"/>
    <property type="evidence" value="ECO:0007669"/>
    <property type="project" value="TreeGrafter"/>
</dbReference>
<dbReference type="GO" id="GO:0034245">
    <property type="term" value="C:mitochondrial DNA-directed RNA polymerase complex"/>
    <property type="evidence" value="ECO:0007669"/>
    <property type="project" value="TreeGrafter"/>
</dbReference>
<proteinExistence type="predicted"/>
<dbReference type="Gene3D" id="3.40.50.150">
    <property type="entry name" value="Vaccinia Virus protein VP39"/>
    <property type="match status" value="1"/>
</dbReference>
<dbReference type="AlphaFoldDB" id="A0A6A7C3Y1"/>
<evidence type="ECO:0000313" key="9">
    <source>
        <dbReference type="Proteomes" id="UP000799421"/>
    </source>
</evidence>
<dbReference type="InterPro" id="IPR001737">
    <property type="entry name" value="KsgA/Erm"/>
</dbReference>
<dbReference type="GO" id="GO:0008168">
    <property type="term" value="F:methyltransferase activity"/>
    <property type="evidence" value="ECO:0007669"/>
    <property type="project" value="UniProtKB-KW"/>
</dbReference>
<dbReference type="Gene3D" id="1.10.8.100">
    <property type="entry name" value="Ribosomal RNA adenine dimethylase-like, domain 2"/>
    <property type="match status" value="1"/>
</dbReference>